<evidence type="ECO:0000256" key="1">
    <source>
        <dbReference type="SAM" id="Phobius"/>
    </source>
</evidence>
<reference evidence="3 4" key="1">
    <citation type="journal article" date="2016" name="Nat. Commun.">
        <title>Thousands of microbial genomes shed light on interconnected biogeochemical processes in an aquifer system.</title>
        <authorList>
            <person name="Anantharaman K."/>
            <person name="Brown C.T."/>
            <person name="Hug L.A."/>
            <person name="Sharon I."/>
            <person name="Castelle C.J."/>
            <person name="Probst A.J."/>
            <person name="Thomas B.C."/>
            <person name="Singh A."/>
            <person name="Wilkins M.J."/>
            <person name="Karaoz U."/>
            <person name="Brodie E.L."/>
            <person name="Williams K.H."/>
            <person name="Hubbard S.S."/>
            <person name="Banfield J.F."/>
        </authorList>
    </citation>
    <scope>NUCLEOTIDE SEQUENCE [LARGE SCALE GENOMIC DNA]</scope>
</reference>
<sequence>MKKTELVISGIILIAVIIGGVLLLKKTPDTNNENESAPSEALSLHEKAARYKKFVEISSPDGFVNTNGEPITIESLKGKVVLLDIWTYSCINCQRTLPYLNDWYEKYRGEGLEIIGLHTPEFAFEHKLSNVEKAVKDFKIEYPVVLDNDYSTWRAWGNQYWPRKYLIDIDGYVVYDHIGEGAYAETENRIVQALNEKKFREGVVGTLKTPTDDNPISFQTPRSPETYFGSLRNDSLANCVCQTVTKCDCLTDTDIIPNKLYLDGAWNITPEYAESMSADSKIIFKFRAQEVFLVADADTEITAKILLDGKEISSGAGDDVQNSSVKIKESQLYKLIKFDETEDHILEIVSPNGLRAYAFTFG</sequence>
<gene>
    <name evidence="3" type="ORF">A2928_03130</name>
</gene>
<protein>
    <recommendedName>
        <fullName evidence="2">Thioredoxin domain-containing protein</fullName>
    </recommendedName>
</protein>
<dbReference type="InterPro" id="IPR036249">
    <property type="entry name" value="Thioredoxin-like_sf"/>
</dbReference>
<organism evidence="3 4">
    <name type="scientific">Candidatus Taylorbacteria bacterium RIFCSPLOWO2_01_FULL_45_15b</name>
    <dbReference type="NCBI Taxonomy" id="1802319"/>
    <lineage>
        <taxon>Bacteria</taxon>
        <taxon>Candidatus Tayloriibacteriota</taxon>
    </lineage>
</organism>
<evidence type="ECO:0000313" key="4">
    <source>
        <dbReference type="Proteomes" id="UP000176221"/>
    </source>
</evidence>
<dbReference type="PANTHER" id="PTHR42852:SF13">
    <property type="entry name" value="PROTEIN DIPZ"/>
    <property type="match status" value="1"/>
</dbReference>
<dbReference type="Pfam" id="PF08534">
    <property type="entry name" value="Redoxin"/>
    <property type="match status" value="1"/>
</dbReference>
<dbReference type="EMBL" id="MHRX01000013">
    <property type="protein sequence ID" value="OHA34232.1"/>
    <property type="molecule type" value="Genomic_DNA"/>
</dbReference>
<dbReference type="Proteomes" id="UP000176221">
    <property type="component" value="Unassembled WGS sequence"/>
</dbReference>
<evidence type="ECO:0000313" key="3">
    <source>
        <dbReference type="EMBL" id="OHA34232.1"/>
    </source>
</evidence>
<dbReference type="InterPro" id="IPR013766">
    <property type="entry name" value="Thioredoxin_domain"/>
</dbReference>
<accession>A0A1G2NFW5</accession>
<dbReference type="GO" id="GO:0016491">
    <property type="term" value="F:oxidoreductase activity"/>
    <property type="evidence" value="ECO:0007669"/>
    <property type="project" value="InterPro"/>
</dbReference>
<dbReference type="InterPro" id="IPR050553">
    <property type="entry name" value="Thioredoxin_ResA/DsbE_sf"/>
</dbReference>
<keyword evidence="1" id="KW-1133">Transmembrane helix</keyword>
<dbReference type="AlphaFoldDB" id="A0A1G2NFW5"/>
<name>A0A1G2NFW5_9BACT</name>
<dbReference type="PANTHER" id="PTHR42852">
    <property type="entry name" value="THIOL:DISULFIDE INTERCHANGE PROTEIN DSBE"/>
    <property type="match status" value="1"/>
</dbReference>
<evidence type="ECO:0000259" key="2">
    <source>
        <dbReference type="PROSITE" id="PS51352"/>
    </source>
</evidence>
<dbReference type="SUPFAM" id="SSF52833">
    <property type="entry name" value="Thioredoxin-like"/>
    <property type="match status" value="1"/>
</dbReference>
<dbReference type="Gene3D" id="3.40.30.10">
    <property type="entry name" value="Glutaredoxin"/>
    <property type="match status" value="1"/>
</dbReference>
<dbReference type="Pfam" id="PF17991">
    <property type="entry name" value="Thioredoxin_10"/>
    <property type="match status" value="1"/>
</dbReference>
<feature type="domain" description="Thioredoxin" evidence="2">
    <location>
        <begin position="48"/>
        <end position="196"/>
    </location>
</feature>
<proteinExistence type="predicted"/>
<dbReference type="Gene3D" id="2.60.120.260">
    <property type="entry name" value="Galactose-binding domain-like"/>
    <property type="match status" value="1"/>
</dbReference>
<keyword evidence="1" id="KW-0812">Transmembrane</keyword>
<comment type="caution">
    <text evidence="3">The sequence shown here is derived from an EMBL/GenBank/DDBJ whole genome shotgun (WGS) entry which is preliminary data.</text>
</comment>
<keyword evidence="1" id="KW-0472">Membrane</keyword>
<dbReference type="PROSITE" id="PS51352">
    <property type="entry name" value="THIOREDOXIN_2"/>
    <property type="match status" value="1"/>
</dbReference>
<dbReference type="InterPro" id="IPR013740">
    <property type="entry name" value="Redoxin"/>
</dbReference>
<dbReference type="STRING" id="1802319.A2928_03130"/>
<feature type="transmembrane region" description="Helical" evidence="1">
    <location>
        <begin position="6"/>
        <end position="24"/>
    </location>
</feature>
<dbReference type="InterPro" id="IPR041017">
    <property type="entry name" value="Thioredoxin_10"/>
</dbReference>